<feature type="domain" description="HTH LytTR-type" evidence="1">
    <location>
        <begin position="149"/>
        <end position="249"/>
    </location>
</feature>
<dbReference type="SMART" id="SM00850">
    <property type="entry name" value="LytTR"/>
    <property type="match status" value="1"/>
</dbReference>
<organism evidence="2 3">
    <name type="scientific">Robinsoniella peoriensis</name>
    <dbReference type="NCBI Taxonomy" id="180332"/>
    <lineage>
        <taxon>Bacteria</taxon>
        <taxon>Bacillati</taxon>
        <taxon>Bacillota</taxon>
        <taxon>Clostridia</taxon>
        <taxon>Lachnospirales</taxon>
        <taxon>Lachnospiraceae</taxon>
        <taxon>Robinsoniella</taxon>
    </lineage>
</organism>
<dbReference type="GO" id="GO:0000156">
    <property type="term" value="F:phosphorelay response regulator activity"/>
    <property type="evidence" value="ECO:0007669"/>
    <property type="project" value="InterPro"/>
</dbReference>
<dbReference type="Gene3D" id="3.40.50.2300">
    <property type="match status" value="1"/>
</dbReference>
<name>A0A4U8Q8Z3_9FIRM</name>
<dbReference type="Pfam" id="PF04397">
    <property type="entry name" value="LytTR"/>
    <property type="match status" value="1"/>
</dbReference>
<dbReference type="Proteomes" id="UP000306509">
    <property type="component" value="Unassembled WGS sequence"/>
</dbReference>
<dbReference type="EMBL" id="QGQD01000038">
    <property type="protein sequence ID" value="TLD01450.1"/>
    <property type="molecule type" value="Genomic_DNA"/>
</dbReference>
<dbReference type="PANTHER" id="PTHR37299">
    <property type="entry name" value="TRANSCRIPTIONAL REGULATOR-RELATED"/>
    <property type="match status" value="1"/>
</dbReference>
<dbReference type="InterPro" id="IPR011006">
    <property type="entry name" value="CheY-like_superfamily"/>
</dbReference>
<dbReference type="InterPro" id="IPR007492">
    <property type="entry name" value="LytTR_DNA-bd_dom"/>
</dbReference>
<dbReference type="RefSeq" id="WP_044295651.1">
    <property type="nucleotide sequence ID" value="NZ_JTGN01000006.1"/>
</dbReference>
<dbReference type="GO" id="GO:0003677">
    <property type="term" value="F:DNA binding"/>
    <property type="evidence" value="ECO:0007669"/>
    <property type="project" value="InterPro"/>
</dbReference>
<sequence>MKDKENELQELCDKNINILMCNENECLMESYKYLISYYAGVHGYSVDIAVYESGKEALFCEEDRAKTLDLIFIGWEYRYIRGINIARTFRKNDCEAEIIFLGAEIENILDSFQVNPFYYFVEKVVTHEKFEEIIMKCFSRIIEKKSNLLCFTQNGKVNRISLNRIVYLKVEHRVTQIYCQDKQEFSFYESLKNVEQNIKKNNFVRIHRGYIVNLNYVDCVDKGELYMITGEKLPVARNYKQDLLERMIQQEKTILL</sequence>
<comment type="caution">
    <text evidence="2">The sequence shown here is derived from an EMBL/GenBank/DDBJ whole genome shotgun (WGS) entry which is preliminary data.</text>
</comment>
<keyword evidence="3" id="KW-1185">Reference proteome</keyword>
<protein>
    <submittedName>
        <fullName evidence="2">Two-component response regulator</fullName>
    </submittedName>
</protein>
<gene>
    <name evidence="2" type="ORF">DSM106044_01670</name>
</gene>
<dbReference type="Gene3D" id="2.40.50.1020">
    <property type="entry name" value="LytTr DNA-binding domain"/>
    <property type="match status" value="1"/>
</dbReference>
<evidence type="ECO:0000313" key="2">
    <source>
        <dbReference type="EMBL" id="TLD01450.1"/>
    </source>
</evidence>
<evidence type="ECO:0000259" key="1">
    <source>
        <dbReference type="PROSITE" id="PS50930"/>
    </source>
</evidence>
<dbReference type="SUPFAM" id="SSF52172">
    <property type="entry name" value="CheY-like"/>
    <property type="match status" value="1"/>
</dbReference>
<reference evidence="2 3" key="1">
    <citation type="journal article" date="2019" name="Anaerobe">
        <title>Detection of Robinsoniella peoriensis in multiple bone samples of a trauma patient.</title>
        <authorList>
            <person name="Schrottner P."/>
            <person name="Hartwich K."/>
            <person name="Bunk B."/>
            <person name="Schober I."/>
            <person name="Helbig S."/>
            <person name="Rudolph W.W."/>
            <person name="Gunzer F."/>
        </authorList>
    </citation>
    <scope>NUCLEOTIDE SEQUENCE [LARGE SCALE GENOMIC DNA]</scope>
    <source>
        <strain evidence="2 3">DSM 106044</strain>
    </source>
</reference>
<accession>A0A4U8Q8Z3</accession>
<evidence type="ECO:0000313" key="3">
    <source>
        <dbReference type="Proteomes" id="UP000306509"/>
    </source>
</evidence>
<dbReference type="STRING" id="180332.GCA_000797495_03377"/>
<dbReference type="AlphaFoldDB" id="A0A4U8Q8Z3"/>
<dbReference type="PANTHER" id="PTHR37299:SF1">
    <property type="entry name" value="STAGE 0 SPORULATION PROTEIN A HOMOLOG"/>
    <property type="match status" value="1"/>
</dbReference>
<proteinExistence type="predicted"/>
<dbReference type="InterPro" id="IPR046947">
    <property type="entry name" value="LytR-like"/>
</dbReference>
<dbReference type="PROSITE" id="PS50930">
    <property type="entry name" value="HTH_LYTTR"/>
    <property type="match status" value="1"/>
</dbReference>